<dbReference type="PANTHER" id="PTHR34720">
    <property type="entry name" value="MICROCYSTIN DEPENDENT PROTEIN"/>
    <property type="match status" value="1"/>
</dbReference>
<dbReference type="PRINTS" id="PR00313">
    <property type="entry name" value="CABNDNGRPT"/>
</dbReference>
<dbReference type="PROSITE" id="PS00330">
    <property type="entry name" value="HEMOLYSIN_CALCIUM"/>
    <property type="match status" value="4"/>
</dbReference>
<dbReference type="Pfam" id="PF17963">
    <property type="entry name" value="Big_9"/>
    <property type="match status" value="4"/>
</dbReference>
<proteinExistence type="predicted"/>
<evidence type="ECO:0000313" key="1">
    <source>
        <dbReference type="EMBL" id="SEN38768.1"/>
    </source>
</evidence>
<dbReference type="PANTHER" id="PTHR34720:SF9">
    <property type="entry name" value="BLR4714 PROTEIN"/>
    <property type="match status" value="1"/>
</dbReference>
<gene>
    <name evidence="1" type="ORF">SAMN05216325_11625</name>
</gene>
<protein>
    <submittedName>
        <fullName evidence="1">Type I secretion C-terminal target domain (VC_A0849 subclass)</fullName>
    </submittedName>
</protein>
<name>A0A1H8G663_9PROT</name>
<dbReference type="InterPro" id="IPR001343">
    <property type="entry name" value="Hemolysn_Ca-bd"/>
</dbReference>
<dbReference type="OrthoDB" id="480426at2"/>
<dbReference type="Proteomes" id="UP000199459">
    <property type="component" value="Unassembled WGS sequence"/>
</dbReference>
<dbReference type="Gene3D" id="2.60.40.2810">
    <property type="match status" value="1"/>
</dbReference>
<dbReference type="Gene3D" id="2.60.40.3440">
    <property type="match status" value="1"/>
</dbReference>
<dbReference type="InterPro" id="IPR019960">
    <property type="entry name" value="T1SS_VCA0849"/>
</dbReference>
<dbReference type="InterPro" id="IPR018511">
    <property type="entry name" value="Hemolysin-typ_Ca-bd_CS"/>
</dbReference>
<dbReference type="GO" id="GO:0005509">
    <property type="term" value="F:calcium ion binding"/>
    <property type="evidence" value="ECO:0007669"/>
    <property type="project" value="InterPro"/>
</dbReference>
<dbReference type="InterPro" id="IPR011049">
    <property type="entry name" value="Serralysin-like_metalloprot_C"/>
</dbReference>
<dbReference type="NCBIfam" id="NF012211">
    <property type="entry name" value="tand_rpt_95"/>
    <property type="match status" value="4"/>
</dbReference>
<reference evidence="1 2" key="1">
    <citation type="submission" date="2016-10" db="EMBL/GenBank/DDBJ databases">
        <authorList>
            <person name="de Groot N.N."/>
        </authorList>
    </citation>
    <scope>NUCLEOTIDE SEQUENCE [LARGE SCALE GENOMIC DNA]</scope>
    <source>
        <strain evidence="1 2">Nm22</strain>
    </source>
</reference>
<dbReference type="RefSeq" id="WP_090633030.1">
    <property type="nucleotide sequence ID" value="NZ_FOCP01000016.1"/>
</dbReference>
<dbReference type="Gene3D" id="2.150.10.10">
    <property type="entry name" value="Serralysin-like metalloprotease, C-terminal"/>
    <property type="match status" value="3"/>
</dbReference>
<evidence type="ECO:0000313" key="2">
    <source>
        <dbReference type="Proteomes" id="UP000199459"/>
    </source>
</evidence>
<sequence>MNVLDTSNLENLANLSFEDFKALHIQSQNRADVYYKALKLAAQDAGLVDVVNYADLARNVVNDSNINGVLANNHTENIANNLGIDFSAGADSRLRTQYELMKADVLQRVNNKLAGGNGELNFQETIDIHTSALSKSNLPPEAFSLYAPLSILAKHNPDRAEKLFKAVLPGEGFLDITKDGLLLGFGSSISSQQKLSDIFQDYEHQAQWLSSIFESMQTFTEEIHPEGDIEQINGRLETFQQILNLIGGTFENLAGWAQEIENIGPNFSSALAQWLKDLPIFDIPGRGPPIPPPVGSPLVLDIDGNGAIDLLSINSDAAYFDTWGDGFREKVGWVAPQDGLLALDKNGNGAIDNVSELFGSEILLSYYLNGGFTDLGQENGFEKLAAHDSNSDGVISVLDDVWADLRIWQDSNSNGISEDGELMTLNAAGIENIDIANYALDSYVGMVGGGFRRIIEGNTITHTGTFRMTDGTTREIVDAWFEIDLRQTVYSQDYTLDIRTLFLPTMRGYGNLPDLHVAMSMDNGTGGLLEQVQTFMTGRNFEDYFNDFDAVHSEVESMLYRWAGIDADAARSSPDYSVHGLYGQIPEFLVLRKLAGQESEYTDTWFDLGPFMPHLDTGIQAISQSWDALVGAFSARLIFQSGGSALFGSDVNYNPFTDSFEGSFSLSQSILDQLSSNAVSHGDVEGFWYAVAQYIDNVQSLDNLATDDITRLSNAVTQSSSNTLDWADITAMFSESLIEGGNGGVTVNGTHFDDELRGGDGNDTLIGGEGNDVLYGMDQRVRLPTGHYSYIGTDDILDGGSGNDVLIGGLGNDIYRYDYGHDLIRNGMGYNNGGGFDIIEFGVGILPEDVSFHISKTRAFVDTWHVVFEVKGRGSVSLSAIGNGGDDENIIDELHFADGTVLSTDNIAINVHGTQHDDGVQGGNWNNGTGDKNLYGYGGNDTLSSNTFSGQITYLYGADGNDKLHGGRGIDISVYEGVYAGYVIEGNIGSLSVEDTVGSEGTDTLDNIEILQFADGVYDVASGLFTLAIVNTAPDAVDDAALTIENQAVVIDVLSNDSDPENDTLSVTQIGVAVNGSVMVNGDNTLTYTPSVGFSGNDSFTYTLSDGTYTDTATVNVTVQAAVGGGDVNDTLQAFVQNADYEGADTVLAGLSTQEINNLTSDTLSVLLNAGIRLLSQNGDYLYNAGSFHSVHSLGGDDTIQGGSNDSRLYGGDGNDNLYDYRGGNDYLNGGDGADFLDAGDGDDIVYGGDGSDILVGGAGVDKFLFRQGDTGVDKIYMSPTDGDRLDISALLLGYDPEQHAIGDFIQLSSDGFSTSVFIDSDGHGPDSSFEIASLYGISGVSIDDIVETGGVVNTNNSPVAVNDNVTTARNNALIVDVLSNDSDPENDTLSVTQTGVAANGSVTINADNTLTYTPNVGFAGNDGFTYTIDDGQGGTDTASVSVQVIEVNDAPVAVDDNAVTTEDTAFLIDILSNDSDPDGDPLSVMQLGAVLHGLAVLNTNGIVTYTPNADFFGEDNFTYTLSDGTDTDTATVTITVTPINDAPTANDDAATTTENQPAIINVLSNDSDPEDNALFVTQTGAATNGFVTINGDNTLTYTPNEGFVGSDSFTYTLSDGTDTDTATVSVVVQAVTDGGDVNDALQALVQNANYEGVDTILAGLSTQETNSLTTETLSALLNAGIRLMSQNGDYLYNAGSLHSVHSLGGDDTILGGSNDSRLFGGDGIDGLYDYRGGNDYLDGGAGSDYLDAGDGDDILYGGDGSDILVGGAGADTFIFHQSDTGVDKVYMNLQDGDKIDVSSMLPGYAAAQNINDFIHLTDDGFSTTIYVDEDGQGSGNIVEVAILVGISGLPSADALEASGNLITT</sequence>
<dbReference type="SUPFAM" id="SSF51120">
    <property type="entry name" value="beta-Roll"/>
    <property type="match status" value="3"/>
</dbReference>
<dbReference type="Pfam" id="PF00353">
    <property type="entry name" value="HemolysinCabind"/>
    <property type="match status" value="7"/>
</dbReference>
<organism evidence="1 2">
    <name type="scientific">Nitrosomonas marina</name>
    <dbReference type="NCBI Taxonomy" id="917"/>
    <lineage>
        <taxon>Bacteria</taxon>
        <taxon>Pseudomonadati</taxon>
        <taxon>Pseudomonadota</taxon>
        <taxon>Betaproteobacteria</taxon>
        <taxon>Nitrosomonadales</taxon>
        <taxon>Nitrosomonadaceae</taxon>
        <taxon>Nitrosomonas</taxon>
    </lineage>
</organism>
<dbReference type="NCBIfam" id="TIGR03661">
    <property type="entry name" value="T1SS_VCA0849"/>
    <property type="match status" value="2"/>
</dbReference>
<accession>A0A1H8G663</accession>
<dbReference type="EMBL" id="FOCP01000016">
    <property type="protein sequence ID" value="SEN38768.1"/>
    <property type="molecule type" value="Genomic_DNA"/>
</dbReference>